<dbReference type="SMART" id="SM00494">
    <property type="entry name" value="ChtBD2"/>
    <property type="match status" value="2"/>
</dbReference>
<evidence type="ECO:0000259" key="2">
    <source>
        <dbReference type="SMART" id="SM00494"/>
    </source>
</evidence>
<dbReference type="SUPFAM" id="SSF57625">
    <property type="entry name" value="Invertebrate chitin-binding proteins"/>
    <property type="match status" value="1"/>
</dbReference>
<dbReference type="GO" id="GO:0008061">
    <property type="term" value="F:chitin binding"/>
    <property type="evidence" value="ECO:0007669"/>
    <property type="project" value="InterPro"/>
</dbReference>
<feature type="chain" id="PRO_5029470082" description="Chitin-binding type-2 domain-containing protein" evidence="1">
    <location>
        <begin position="21"/>
        <end position="179"/>
    </location>
</feature>
<dbReference type="EnsemblMetazoa" id="CLYHEMT002478.1">
    <property type="protein sequence ID" value="CLYHEMP002478.1"/>
    <property type="gene ID" value="CLYHEMG002478"/>
</dbReference>
<feature type="domain" description="Chitin-binding type-2" evidence="2">
    <location>
        <begin position="113"/>
        <end position="169"/>
    </location>
</feature>
<feature type="domain" description="Chitin-binding type-2" evidence="2">
    <location>
        <begin position="39"/>
        <end position="99"/>
    </location>
</feature>
<dbReference type="OrthoDB" id="6028050at2759"/>
<organism evidence="3 4">
    <name type="scientific">Clytia hemisphaerica</name>
    <dbReference type="NCBI Taxonomy" id="252671"/>
    <lineage>
        <taxon>Eukaryota</taxon>
        <taxon>Metazoa</taxon>
        <taxon>Cnidaria</taxon>
        <taxon>Hydrozoa</taxon>
        <taxon>Hydroidolina</taxon>
        <taxon>Leptothecata</taxon>
        <taxon>Obeliida</taxon>
        <taxon>Clytiidae</taxon>
        <taxon>Clytia</taxon>
    </lineage>
</organism>
<dbReference type="AlphaFoldDB" id="A0A7M5UQ97"/>
<feature type="signal peptide" evidence="1">
    <location>
        <begin position="1"/>
        <end position="20"/>
    </location>
</feature>
<dbReference type="Proteomes" id="UP000594262">
    <property type="component" value="Unplaced"/>
</dbReference>
<evidence type="ECO:0000256" key="1">
    <source>
        <dbReference type="SAM" id="SignalP"/>
    </source>
</evidence>
<dbReference type="InterPro" id="IPR002557">
    <property type="entry name" value="Chitin-bd_dom"/>
</dbReference>
<evidence type="ECO:0000313" key="4">
    <source>
        <dbReference type="Proteomes" id="UP000594262"/>
    </source>
</evidence>
<dbReference type="GO" id="GO:0005576">
    <property type="term" value="C:extracellular region"/>
    <property type="evidence" value="ECO:0007669"/>
    <property type="project" value="InterPro"/>
</dbReference>
<sequence>MALVFVIHFLLIAALSGLSGFEISEATGTTPPAVPCPDKLCQRRPDGNYAYNLNGQKRSNYFLQCSGGSSYCQACFPLSLEYSPKCNQCLNSKNDACFTTKPWKPVKSYICPDMCPNRGHNFSGNIPDPYIPYQYIACWKGVTIGCVKCPSNLQFNEEANACLYDGLYYTKPLESEEYI</sequence>
<proteinExistence type="predicted"/>
<protein>
    <recommendedName>
        <fullName evidence="2">Chitin-binding type-2 domain-containing protein</fullName>
    </recommendedName>
</protein>
<accession>A0A7M5UQ97</accession>
<name>A0A7M5UQ97_9CNID</name>
<keyword evidence="4" id="KW-1185">Reference proteome</keyword>
<evidence type="ECO:0000313" key="3">
    <source>
        <dbReference type="EnsemblMetazoa" id="CLYHEMP002478.1"/>
    </source>
</evidence>
<reference evidence="3" key="1">
    <citation type="submission" date="2021-01" db="UniProtKB">
        <authorList>
            <consortium name="EnsemblMetazoa"/>
        </authorList>
    </citation>
    <scope>IDENTIFICATION</scope>
</reference>
<dbReference type="InterPro" id="IPR036508">
    <property type="entry name" value="Chitin-bd_dom_sf"/>
</dbReference>
<keyword evidence="1" id="KW-0732">Signal</keyword>